<accession>A0A560FQC2</accession>
<sequence>MGTLSPPRTPQSHLPHIVQGGGNTCRGGLTAQVIQVHHVQAITRVARLAGEDGLAAFPANTTAYMPDGVPYGIRTRVAAVKGRNQI</sequence>
<evidence type="ECO:0000256" key="1">
    <source>
        <dbReference type="SAM" id="MobiDB-lite"/>
    </source>
</evidence>
<dbReference type="Proteomes" id="UP000319859">
    <property type="component" value="Unassembled WGS sequence"/>
</dbReference>
<dbReference type="EMBL" id="VITN01000002">
    <property type="protein sequence ID" value="TWB23771.1"/>
    <property type="molecule type" value="Genomic_DNA"/>
</dbReference>
<evidence type="ECO:0000313" key="2">
    <source>
        <dbReference type="EMBL" id="TWB23771.1"/>
    </source>
</evidence>
<name>A0A560FQC2_9PROT</name>
<protein>
    <submittedName>
        <fullName evidence="2">Uncharacterized protein</fullName>
    </submittedName>
</protein>
<reference evidence="2 3" key="1">
    <citation type="submission" date="2019-06" db="EMBL/GenBank/DDBJ databases">
        <title>Genomic Encyclopedia of Type Strains, Phase IV (KMG-V): Genome sequencing to study the core and pangenomes of soil and plant-associated prokaryotes.</title>
        <authorList>
            <person name="Whitman W."/>
        </authorList>
    </citation>
    <scope>NUCLEOTIDE SEQUENCE [LARGE SCALE GENOMIC DNA]</scope>
    <source>
        <strain evidence="2 3">BR 11880</strain>
    </source>
</reference>
<organism evidence="2 3">
    <name type="scientific">Nitrospirillum amazonense</name>
    <dbReference type="NCBI Taxonomy" id="28077"/>
    <lineage>
        <taxon>Bacteria</taxon>
        <taxon>Pseudomonadati</taxon>
        <taxon>Pseudomonadota</taxon>
        <taxon>Alphaproteobacteria</taxon>
        <taxon>Rhodospirillales</taxon>
        <taxon>Azospirillaceae</taxon>
        <taxon>Nitrospirillum</taxon>
    </lineage>
</organism>
<comment type="caution">
    <text evidence="2">The sequence shown here is derived from an EMBL/GenBank/DDBJ whole genome shotgun (WGS) entry which is preliminary data.</text>
</comment>
<feature type="region of interest" description="Disordered" evidence="1">
    <location>
        <begin position="1"/>
        <end position="21"/>
    </location>
</feature>
<dbReference type="AlphaFoldDB" id="A0A560FQC2"/>
<gene>
    <name evidence="2" type="ORF">FBZ89_102528</name>
</gene>
<proteinExistence type="predicted"/>
<evidence type="ECO:0000313" key="3">
    <source>
        <dbReference type="Proteomes" id="UP000319859"/>
    </source>
</evidence>